<proteinExistence type="predicted"/>
<evidence type="ECO:0000313" key="1">
    <source>
        <dbReference type="EMBL" id="CAG4985418.1"/>
    </source>
</evidence>
<sequence>MIAFTPGAKTAKITMNGHTLKFSSDVKLLGVMLDEKLLFNKHIQYVIGKATKFFNKLCLFTRPTWGAHPENIRAIYHQVIVPIVTYAAGVWGHVASKRGVRKRLEKMQRGFAIKAIKAFRTVSTSAALALAEFTPIDLKIQEVHAVERTRLSCTSDFLPHDITYEKPT</sequence>
<name>A0A8S3WVM9_PARAO</name>
<dbReference type="OrthoDB" id="5419617at2759"/>
<accession>A0A8S3WVM9</accession>
<evidence type="ECO:0000313" key="2">
    <source>
        <dbReference type="Proteomes" id="UP000691718"/>
    </source>
</evidence>
<gene>
    <name evidence="1" type="ORF">PAPOLLO_LOCUS11038</name>
</gene>
<comment type="caution">
    <text evidence="1">The sequence shown here is derived from an EMBL/GenBank/DDBJ whole genome shotgun (WGS) entry which is preliminary data.</text>
</comment>
<organism evidence="1 2">
    <name type="scientific">Parnassius apollo</name>
    <name type="common">Apollo butterfly</name>
    <name type="synonym">Papilio apollo</name>
    <dbReference type="NCBI Taxonomy" id="110799"/>
    <lineage>
        <taxon>Eukaryota</taxon>
        <taxon>Metazoa</taxon>
        <taxon>Ecdysozoa</taxon>
        <taxon>Arthropoda</taxon>
        <taxon>Hexapoda</taxon>
        <taxon>Insecta</taxon>
        <taxon>Pterygota</taxon>
        <taxon>Neoptera</taxon>
        <taxon>Endopterygota</taxon>
        <taxon>Lepidoptera</taxon>
        <taxon>Glossata</taxon>
        <taxon>Ditrysia</taxon>
        <taxon>Papilionoidea</taxon>
        <taxon>Papilionidae</taxon>
        <taxon>Parnassiinae</taxon>
        <taxon>Parnassini</taxon>
        <taxon>Parnassius</taxon>
        <taxon>Parnassius</taxon>
    </lineage>
</organism>
<dbReference type="Proteomes" id="UP000691718">
    <property type="component" value="Unassembled WGS sequence"/>
</dbReference>
<keyword evidence="2" id="KW-1185">Reference proteome</keyword>
<dbReference type="EMBL" id="CAJQZP010000787">
    <property type="protein sequence ID" value="CAG4985418.1"/>
    <property type="molecule type" value="Genomic_DNA"/>
</dbReference>
<protein>
    <submittedName>
        <fullName evidence="1">(apollo) hypothetical protein</fullName>
    </submittedName>
</protein>
<reference evidence="1" key="1">
    <citation type="submission" date="2021-04" db="EMBL/GenBank/DDBJ databases">
        <authorList>
            <person name="Tunstrom K."/>
        </authorList>
    </citation>
    <scope>NUCLEOTIDE SEQUENCE</scope>
</reference>
<dbReference type="AlphaFoldDB" id="A0A8S3WVM9"/>